<accession>A0A6V8NSQ6</accession>
<sequence>RVLTWRNRSLQESPAVYKIEFRAKGQASESVEAVKVSVEVTAAWLGKGLLCMHQGFVL</sequence>
<evidence type="ECO:0000313" key="1">
    <source>
        <dbReference type="EMBL" id="GFP23053.1"/>
    </source>
</evidence>
<dbReference type="Proteomes" id="UP000585609">
    <property type="component" value="Unassembled WGS sequence"/>
</dbReference>
<dbReference type="AlphaFoldDB" id="A0A6V8NSQ6"/>
<comment type="caution">
    <text evidence="1">The sequence shown here is derived from an EMBL/GenBank/DDBJ whole genome shotgun (WGS) entry which is preliminary data.</text>
</comment>
<gene>
    <name evidence="1" type="ORF">HKBW3S09_00520</name>
</gene>
<reference evidence="1 2" key="1">
    <citation type="journal article" date="2020" name="Front. Microbiol.">
        <title>Single-cell genomics of novel Actinobacteria with the Wood-Ljungdahl pathway discovered in a serpentinizing system.</title>
        <authorList>
            <person name="Merino N."/>
            <person name="Kawai M."/>
            <person name="Boyd E.S."/>
            <person name="Colman D.R."/>
            <person name="McGlynn S.E."/>
            <person name="Nealson K.H."/>
            <person name="Kurokawa K."/>
            <person name="Hongoh Y."/>
        </authorList>
    </citation>
    <scope>NUCLEOTIDE SEQUENCE [LARGE SCALE GENOMIC DNA]</scope>
    <source>
        <strain evidence="1 2">S09_30</strain>
    </source>
</reference>
<dbReference type="EMBL" id="BLRW01000045">
    <property type="protein sequence ID" value="GFP23053.1"/>
    <property type="molecule type" value="Genomic_DNA"/>
</dbReference>
<organism evidence="1 2">
    <name type="scientific">Candidatus Hakubella thermalkaliphila</name>
    <dbReference type="NCBI Taxonomy" id="2754717"/>
    <lineage>
        <taxon>Bacteria</taxon>
        <taxon>Bacillati</taxon>
        <taxon>Actinomycetota</taxon>
        <taxon>Actinomycetota incertae sedis</taxon>
        <taxon>Candidatus Hakubellales</taxon>
        <taxon>Candidatus Hakubellaceae</taxon>
        <taxon>Candidatus Hakubella</taxon>
    </lineage>
</organism>
<protein>
    <submittedName>
        <fullName evidence="1">Uncharacterized protein</fullName>
    </submittedName>
</protein>
<evidence type="ECO:0000313" key="2">
    <source>
        <dbReference type="Proteomes" id="UP000585609"/>
    </source>
</evidence>
<name>A0A6V8NSQ6_9ACTN</name>
<feature type="non-terminal residue" evidence="1">
    <location>
        <position position="1"/>
    </location>
</feature>
<proteinExistence type="predicted"/>